<dbReference type="RefSeq" id="WP_256620220.1">
    <property type="nucleotide sequence ID" value="NZ_JANIBC010000016.1"/>
</dbReference>
<evidence type="ECO:0000313" key="4">
    <source>
        <dbReference type="Proteomes" id="UP001142610"/>
    </source>
</evidence>
<dbReference type="Pfam" id="PF13649">
    <property type="entry name" value="Methyltransf_25"/>
    <property type="match status" value="1"/>
</dbReference>
<organism evidence="3 4">
    <name type="scientific">Parvularcula maris</name>
    <dbReference type="NCBI Taxonomy" id="2965077"/>
    <lineage>
        <taxon>Bacteria</taxon>
        <taxon>Pseudomonadati</taxon>
        <taxon>Pseudomonadota</taxon>
        <taxon>Alphaproteobacteria</taxon>
        <taxon>Parvularculales</taxon>
        <taxon>Parvularculaceae</taxon>
        <taxon>Parvularcula</taxon>
    </lineage>
</organism>
<keyword evidence="3" id="KW-0489">Methyltransferase</keyword>
<comment type="caution">
    <text evidence="3">The sequence shown here is derived from an EMBL/GenBank/DDBJ whole genome shotgun (WGS) entry which is preliminary data.</text>
</comment>
<dbReference type="SUPFAM" id="SSF53335">
    <property type="entry name" value="S-adenosyl-L-methionine-dependent methyltransferases"/>
    <property type="match status" value="1"/>
</dbReference>
<gene>
    <name evidence="3" type="ORF">NOG11_13070</name>
</gene>
<dbReference type="InterPro" id="IPR041698">
    <property type="entry name" value="Methyltransf_25"/>
</dbReference>
<keyword evidence="1" id="KW-0808">Transferase</keyword>
<dbReference type="Gene3D" id="3.40.50.150">
    <property type="entry name" value="Vaccinia Virus protein VP39"/>
    <property type="match status" value="1"/>
</dbReference>
<dbReference type="Proteomes" id="UP001142610">
    <property type="component" value="Unassembled WGS sequence"/>
</dbReference>
<evidence type="ECO:0000313" key="3">
    <source>
        <dbReference type="EMBL" id="MCQ8186312.1"/>
    </source>
</evidence>
<dbReference type="GO" id="GO:0008168">
    <property type="term" value="F:methyltransferase activity"/>
    <property type="evidence" value="ECO:0007669"/>
    <property type="project" value="UniProtKB-KW"/>
</dbReference>
<dbReference type="EMBL" id="JANIBC010000016">
    <property type="protein sequence ID" value="MCQ8186312.1"/>
    <property type="molecule type" value="Genomic_DNA"/>
</dbReference>
<dbReference type="PANTHER" id="PTHR43861:SF2">
    <property type="entry name" value="CARBOXY-S-ADENOSYL-L-METHIONINE SYNTHASE"/>
    <property type="match status" value="1"/>
</dbReference>
<evidence type="ECO:0000256" key="1">
    <source>
        <dbReference type="ARBA" id="ARBA00022679"/>
    </source>
</evidence>
<dbReference type="GO" id="GO:0032259">
    <property type="term" value="P:methylation"/>
    <property type="evidence" value="ECO:0007669"/>
    <property type="project" value="UniProtKB-KW"/>
</dbReference>
<dbReference type="AlphaFoldDB" id="A0A9X2LAX4"/>
<accession>A0A9X2LAX4</accession>
<sequence>MEDNDQVDEHIAAKNARWSFGGSVPTHFESHIEKSVPGYRHGHETVARLSDFFLTDGSQVYEIGSSTGALSRRIIDWNDGKRVKLTGIEIEPAMVEQARELSSGYDQITYEEGDALSFPFEPADLIVAYYTVQFIRPAVRQQLFDKIYESLNWGGAFILFEKVRGPDARFQDILTTLYTDFKLSNGLSEKEIVQKTRSLKGVLEPFSSQGNRDMLTRAGFVDTMTVFRDLSFEGTLSIK</sequence>
<dbReference type="CDD" id="cd02440">
    <property type="entry name" value="AdoMet_MTases"/>
    <property type="match status" value="1"/>
</dbReference>
<feature type="domain" description="Methyltransferase" evidence="2">
    <location>
        <begin position="60"/>
        <end position="155"/>
    </location>
</feature>
<dbReference type="InterPro" id="IPR029063">
    <property type="entry name" value="SAM-dependent_MTases_sf"/>
</dbReference>
<dbReference type="PANTHER" id="PTHR43861">
    <property type="entry name" value="TRANS-ACONITATE 2-METHYLTRANSFERASE-RELATED"/>
    <property type="match status" value="1"/>
</dbReference>
<proteinExistence type="predicted"/>
<reference evidence="3" key="1">
    <citation type="submission" date="2022-07" db="EMBL/GenBank/DDBJ databases">
        <title>Parvularcula maris sp. nov., an algicidal bacterium isolated from seawater.</title>
        <authorList>
            <person name="Li F."/>
        </authorList>
    </citation>
    <scope>NUCLEOTIDE SEQUENCE</scope>
    <source>
        <strain evidence="3">BGMRC 0090</strain>
    </source>
</reference>
<keyword evidence="4" id="KW-1185">Reference proteome</keyword>
<name>A0A9X2LAX4_9PROT</name>
<protein>
    <submittedName>
        <fullName evidence="3">Methyltransferase domain-containing protein</fullName>
    </submittedName>
</protein>
<evidence type="ECO:0000259" key="2">
    <source>
        <dbReference type="Pfam" id="PF13649"/>
    </source>
</evidence>